<evidence type="ECO:0000256" key="10">
    <source>
        <dbReference type="ARBA" id="ARBA00032474"/>
    </source>
</evidence>
<accession>A0A562J0U1</accession>
<evidence type="ECO:0000256" key="5">
    <source>
        <dbReference type="ARBA" id="ARBA00023150"/>
    </source>
</evidence>
<dbReference type="Pfam" id="PF02391">
    <property type="entry name" value="MoaE"/>
    <property type="match status" value="1"/>
</dbReference>
<comment type="subunit">
    <text evidence="6">Heterotetramer of 2 MoaD subunits and 2 MoaE subunits. Also stable as homodimer. The enzyme changes between these two forms during catalysis.</text>
</comment>
<comment type="similarity">
    <text evidence="2">Belongs to the MoaE family.</text>
</comment>
<evidence type="ECO:0000313" key="13">
    <source>
        <dbReference type="Proteomes" id="UP000319627"/>
    </source>
</evidence>
<dbReference type="RefSeq" id="WP_144570553.1">
    <property type="nucleotide sequence ID" value="NZ_VLKG01000002.1"/>
</dbReference>
<dbReference type="AlphaFoldDB" id="A0A562J0U1"/>
<dbReference type="UniPathway" id="UPA00344"/>
<gene>
    <name evidence="12" type="ORF">LX59_00817</name>
</gene>
<dbReference type="OrthoDB" id="9803224at2"/>
<comment type="pathway">
    <text evidence="1">Cofactor biosynthesis; molybdopterin biosynthesis.</text>
</comment>
<keyword evidence="13" id="KW-1185">Reference proteome</keyword>
<evidence type="ECO:0000256" key="3">
    <source>
        <dbReference type="ARBA" id="ARBA00011950"/>
    </source>
</evidence>
<comment type="catalytic activity">
    <reaction evidence="11">
        <text>2 [molybdopterin-synthase sulfur-carrier protein]-C-terminal-Gly-aminoethanethioate + cyclic pyranopterin phosphate + H2O = molybdopterin + 2 [molybdopterin-synthase sulfur-carrier protein]-C-terminal Gly-Gly + 2 H(+)</text>
        <dbReference type="Rhea" id="RHEA:26333"/>
        <dbReference type="Rhea" id="RHEA-COMP:12202"/>
        <dbReference type="Rhea" id="RHEA-COMP:19907"/>
        <dbReference type="ChEBI" id="CHEBI:15377"/>
        <dbReference type="ChEBI" id="CHEBI:15378"/>
        <dbReference type="ChEBI" id="CHEBI:58698"/>
        <dbReference type="ChEBI" id="CHEBI:59648"/>
        <dbReference type="ChEBI" id="CHEBI:90778"/>
        <dbReference type="ChEBI" id="CHEBI:232372"/>
        <dbReference type="EC" id="2.8.1.12"/>
    </reaction>
</comment>
<evidence type="ECO:0000256" key="8">
    <source>
        <dbReference type="ARBA" id="ARBA00030407"/>
    </source>
</evidence>
<evidence type="ECO:0000256" key="1">
    <source>
        <dbReference type="ARBA" id="ARBA00005046"/>
    </source>
</evidence>
<sequence length="144" mass="16044">MIALQREPLDLNALNAQLESPNGETGAAVTFCGTVRDDGQVIALELDHYPAMTELAMQQLVAEAEQRWTLAKVLLIHRVGRIELGQPIVWVGVTSAHRAEAFAACEFLMDALKSRIPLWKKVHYHDGRSEWVEAKGSDAQRAER</sequence>
<dbReference type="EMBL" id="VLKG01000002">
    <property type="protein sequence ID" value="TWH76772.1"/>
    <property type="molecule type" value="Genomic_DNA"/>
</dbReference>
<protein>
    <recommendedName>
        <fullName evidence="4">Molybdopterin synthase catalytic subunit</fullName>
        <ecNumber evidence="3">2.8.1.12</ecNumber>
    </recommendedName>
    <alternativeName>
        <fullName evidence="9">MPT synthase subunit 2</fullName>
    </alternativeName>
    <alternativeName>
        <fullName evidence="7">Molybdenum cofactor biosynthesis protein E</fullName>
    </alternativeName>
    <alternativeName>
        <fullName evidence="8">Molybdopterin-converting factor large subunit</fullName>
    </alternativeName>
    <alternativeName>
        <fullName evidence="10">Molybdopterin-converting factor subunit 2</fullName>
    </alternativeName>
</protein>
<organism evidence="12 13">
    <name type="scientific">Azomonas agilis</name>
    <dbReference type="NCBI Taxonomy" id="116849"/>
    <lineage>
        <taxon>Bacteria</taxon>
        <taxon>Pseudomonadati</taxon>
        <taxon>Pseudomonadota</taxon>
        <taxon>Gammaproteobacteria</taxon>
        <taxon>Pseudomonadales</taxon>
        <taxon>Pseudomonadaceae</taxon>
        <taxon>Azomonas</taxon>
    </lineage>
</organism>
<evidence type="ECO:0000256" key="6">
    <source>
        <dbReference type="ARBA" id="ARBA00026066"/>
    </source>
</evidence>
<dbReference type="GO" id="GO:0006777">
    <property type="term" value="P:Mo-molybdopterin cofactor biosynthetic process"/>
    <property type="evidence" value="ECO:0007669"/>
    <property type="project" value="UniProtKB-KW"/>
</dbReference>
<dbReference type="SUPFAM" id="SSF54690">
    <property type="entry name" value="Molybdopterin synthase subunit MoaE"/>
    <property type="match status" value="1"/>
</dbReference>
<evidence type="ECO:0000256" key="7">
    <source>
        <dbReference type="ARBA" id="ARBA00029745"/>
    </source>
</evidence>
<reference evidence="12 13" key="1">
    <citation type="submission" date="2019-07" db="EMBL/GenBank/DDBJ databases">
        <title>Genomic Encyclopedia of Type Strains, Phase I: the one thousand microbial genomes (KMG-I) project.</title>
        <authorList>
            <person name="Kyrpides N."/>
        </authorList>
    </citation>
    <scope>NUCLEOTIDE SEQUENCE [LARGE SCALE GENOMIC DNA]</scope>
    <source>
        <strain evidence="12 13">DSM 375</strain>
    </source>
</reference>
<evidence type="ECO:0000256" key="2">
    <source>
        <dbReference type="ARBA" id="ARBA00005426"/>
    </source>
</evidence>
<dbReference type="InterPro" id="IPR003448">
    <property type="entry name" value="Mopterin_biosynth_MoaE"/>
</dbReference>
<comment type="caution">
    <text evidence="12">The sequence shown here is derived from an EMBL/GenBank/DDBJ whole genome shotgun (WGS) entry which is preliminary data.</text>
</comment>
<name>A0A562J0U1_9GAMM</name>
<dbReference type="Gene3D" id="3.90.1170.40">
    <property type="entry name" value="Molybdopterin biosynthesis MoaE subunit"/>
    <property type="match status" value="1"/>
</dbReference>
<dbReference type="EC" id="2.8.1.12" evidence="3"/>
<proteinExistence type="inferred from homology"/>
<evidence type="ECO:0000313" key="12">
    <source>
        <dbReference type="EMBL" id="TWH76772.1"/>
    </source>
</evidence>
<evidence type="ECO:0000256" key="9">
    <source>
        <dbReference type="ARBA" id="ARBA00030781"/>
    </source>
</evidence>
<dbReference type="CDD" id="cd00756">
    <property type="entry name" value="MoaE"/>
    <property type="match status" value="1"/>
</dbReference>
<dbReference type="Proteomes" id="UP000319627">
    <property type="component" value="Unassembled WGS sequence"/>
</dbReference>
<keyword evidence="5" id="KW-0501">Molybdenum cofactor biosynthesis</keyword>
<dbReference type="PANTHER" id="PTHR23404">
    <property type="entry name" value="MOLYBDOPTERIN SYNTHASE RELATED"/>
    <property type="match status" value="1"/>
</dbReference>
<evidence type="ECO:0000256" key="4">
    <source>
        <dbReference type="ARBA" id="ARBA00013858"/>
    </source>
</evidence>
<dbReference type="InterPro" id="IPR036563">
    <property type="entry name" value="MoaE_sf"/>
</dbReference>
<dbReference type="GO" id="GO:0030366">
    <property type="term" value="F:molybdopterin synthase activity"/>
    <property type="evidence" value="ECO:0007669"/>
    <property type="project" value="UniProtKB-EC"/>
</dbReference>
<evidence type="ECO:0000256" key="11">
    <source>
        <dbReference type="ARBA" id="ARBA00049878"/>
    </source>
</evidence>